<dbReference type="AlphaFoldDB" id="A0A7W7T7K7"/>
<dbReference type="EMBL" id="JACHJS010000001">
    <property type="protein sequence ID" value="MBB4967975.1"/>
    <property type="molecule type" value="Genomic_DNA"/>
</dbReference>
<dbReference type="Pfam" id="PF10824">
    <property type="entry name" value="T7SS_ESX_EspC"/>
    <property type="match status" value="1"/>
</dbReference>
<name>A0A7W7T7K7_9PSEU</name>
<dbReference type="Proteomes" id="UP000542674">
    <property type="component" value="Unassembled WGS sequence"/>
</dbReference>
<dbReference type="InterPro" id="IPR022536">
    <property type="entry name" value="EspC"/>
</dbReference>
<accession>A0A7W7T7K7</accession>
<gene>
    <name evidence="1" type="ORF">F4559_005334</name>
</gene>
<dbReference type="GO" id="GO:0009306">
    <property type="term" value="P:protein secretion"/>
    <property type="evidence" value="ECO:0007669"/>
    <property type="project" value="InterPro"/>
</dbReference>
<proteinExistence type="predicted"/>
<protein>
    <submittedName>
        <fullName evidence="1">Uncharacterized protein YukE</fullName>
    </submittedName>
</protein>
<organism evidence="1 2">
    <name type="scientific">Saccharothrix violaceirubra</name>
    <dbReference type="NCBI Taxonomy" id="413306"/>
    <lineage>
        <taxon>Bacteria</taxon>
        <taxon>Bacillati</taxon>
        <taxon>Actinomycetota</taxon>
        <taxon>Actinomycetes</taxon>
        <taxon>Pseudonocardiales</taxon>
        <taxon>Pseudonocardiaceae</taxon>
        <taxon>Saccharothrix</taxon>
    </lineage>
</organism>
<evidence type="ECO:0000313" key="1">
    <source>
        <dbReference type="EMBL" id="MBB4967975.1"/>
    </source>
</evidence>
<dbReference type="RefSeq" id="WP_184673095.1">
    <property type="nucleotide sequence ID" value="NZ_BAABAI010000041.1"/>
</dbReference>
<comment type="caution">
    <text evidence="1">The sequence shown here is derived from an EMBL/GenBank/DDBJ whole genome shotgun (WGS) entry which is preliminary data.</text>
</comment>
<reference evidence="1 2" key="1">
    <citation type="submission" date="2020-08" db="EMBL/GenBank/DDBJ databases">
        <title>Sequencing the genomes of 1000 actinobacteria strains.</title>
        <authorList>
            <person name="Klenk H.-P."/>
        </authorList>
    </citation>
    <scope>NUCLEOTIDE SEQUENCE [LARGE SCALE GENOMIC DNA]</scope>
    <source>
        <strain evidence="1 2">DSM 45084</strain>
    </source>
</reference>
<sequence>MSEGYEVLVEELRGHADRLRGIKDTLDQALDAAGQVGLSGAAYGKICMMLPPMMTLIGSAGVSSIAECANAVDATVTGVRVTATDYEGVEQANRAVFRGGAE</sequence>
<keyword evidence="2" id="KW-1185">Reference proteome</keyword>
<evidence type="ECO:0000313" key="2">
    <source>
        <dbReference type="Proteomes" id="UP000542674"/>
    </source>
</evidence>